<comment type="caution">
    <text evidence="1">The sequence shown here is derived from an EMBL/GenBank/DDBJ whole genome shotgun (WGS) entry which is preliminary data.</text>
</comment>
<gene>
    <name evidence="1" type="ORF">ABB55_12380</name>
</gene>
<dbReference type="RefSeq" id="WP_054359076.1">
    <property type="nucleotide sequence ID" value="NZ_LJYW01000001.1"/>
</dbReference>
<dbReference type="OrthoDB" id="7851523at2"/>
<organism evidence="1 2">
    <name type="scientific">Prosthecodimorpha hirschii</name>
    <dbReference type="NCBI Taxonomy" id="665126"/>
    <lineage>
        <taxon>Bacteria</taxon>
        <taxon>Pseudomonadati</taxon>
        <taxon>Pseudomonadota</taxon>
        <taxon>Alphaproteobacteria</taxon>
        <taxon>Hyphomicrobiales</taxon>
        <taxon>Ancalomicrobiaceae</taxon>
        <taxon>Prosthecodimorpha</taxon>
    </lineage>
</organism>
<keyword evidence="2" id="KW-1185">Reference proteome</keyword>
<sequence length="141" mass="15797">MSAQESPSAGPDGHPAVAAYKAVLREVLEKRPSGMRRRLAEALERNPSFVSQIANPAYPTPIPVAHVETILEICHFSAAERARFLAAYEEAHPRRARRPAEARRHRTLALRLPDFEDAKKNKAMDDMIHDLVARIAKLVED</sequence>
<dbReference type="EMBL" id="LJYW01000001">
    <property type="protein sequence ID" value="KPL52913.1"/>
    <property type="molecule type" value="Genomic_DNA"/>
</dbReference>
<dbReference type="AlphaFoldDB" id="A0A0N8GEZ7"/>
<proteinExistence type="predicted"/>
<name>A0A0N8GEZ7_9HYPH</name>
<evidence type="ECO:0000313" key="2">
    <source>
        <dbReference type="Proteomes" id="UP000048984"/>
    </source>
</evidence>
<dbReference type="STRING" id="665126.ABB55_12380"/>
<evidence type="ECO:0000313" key="1">
    <source>
        <dbReference type="EMBL" id="KPL52913.1"/>
    </source>
</evidence>
<protein>
    <submittedName>
        <fullName evidence="1">Uncharacterized protein</fullName>
    </submittedName>
</protein>
<reference evidence="1 2" key="1">
    <citation type="submission" date="2015-09" db="EMBL/GenBank/DDBJ databases">
        <authorList>
            <consortium name="Swine Surveillance"/>
        </authorList>
    </citation>
    <scope>NUCLEOTIDE SEQUENCE [LARGE SCALE GENOMIC DNA]</scope>
    <source>
        <strain evidence="1 2">16</strain>
    </source>
</reference>
<dbReference type="Proteomes" id="UP000048984">
    <property type="component" value="Unassembled WGS sequence"/>
</dbReference>
<reference evidence="1 2" key="2">
    <citation type="submission" date="2015-10" db="EMBL/GenBank/DDBJ databases">
        <title>Draft Genome Sequence of Prosthecomicrobium hirschii ATCC 27832.</title>
        <authorList>
            <person name="Daniel J."/>
            <person name="Givan S.A."/>
            <person name="Brun Y.V."/>
            <person name="Brown P.J."/>
        </authorList>
    </citation>
    <scope>NUCLEOTIDE SEQUENCE [LARGE SCALE GENOMIC DNA]</scope>
    <source>
        <strain evidence="1 2">16</strain>
    </source>
</reference>
<accession>A0A0N8GEZ7</accession>